<gene>
    <name evidence="1" type="ORF">S01H4_38035</name>
</gene>
<reference evidence="1" key="1">
    <citation type="journal article" date="2014" name="Front. Microbiol.">
        <title>High frequency of phylogenetically diverse reductive dehalogenase-homologous genes in deep subseafloor sedimentary metagenomes.</title>
        <authorList>
            <person name="Kawai M."/>
            <person name="Futagami T."/>
            <person name="Toyoda A."/>
            <person name="Takaki Y."/>
            <person name="Nishi S."/>
            <person name="Hori S."/>
            <person name="Arai W."/>
            <person name="Tsubouchi T."/>
            <person name="Morono Y."/>
            <person name="Uchiyama I."/>
            <person name="Ito T."/>
            <person name="Fujiyama A."/>
            <person name="Inagaki F."/>
            <person name="Takami H."/>
        </authorList>
    </citation>
    <scope>NUCLEOTIDE SEQUENCE</scope>
    <source>
        <strain evidence="1">Expedition CK06-06</strain>
    </source>
</reference>
<comment type="caution">
    <text evidence="1">The sequence shown here is derived from an EMBL/GenBank/DDBJ whole genome shotgun (WGS) entry which is preliminary data.</text>
</comment>
<dbReference type="InterPro" id="IPR004211">
    <property type="entry name" value="Endonuclease_7"/>
</dbReference>
<feature type="non-terminal residue" evidence="1">
    <location>
        <position position="134"/>
    </location>
</feature>
<dbReference type="SUPFAM" id="SSF54060">
    <property type="entry name" value="His-Me finger endonucleases"/>
    <property type="match status" value="1"/>
</dbReference>
<proteinExistence type="predicted"/>
<sequence>MEDENIEIFKDFVIGLNKRNKLKQCTKCTRTFSITSEFFYRNRTTKDGLDSWCKECKKEYDKYHYQYKRYNITKEDYENMMEGQNGKCLICGRNFDKIYFPQNTHIDHDHRTGKVRGLLCNNCNVILGNAFDNP</sequence>
<dbReference type="InterPro" id="IPR038563">
    <property type="entry name" value="Endonuclease_7_sf"/>
</dbReference>
<dbReference type="Pfam" id="PF02945">
    <property type="entry name" value="Endonuclease_7"/>
    <property type="match status" value="1"/>
</dbReference>
<dbReference type="EMBL" id="BART01020476">
    <property type="protein sequence ID" value="GAH04167.1"/>
    <property type="molecule type" value="Genomic_DNA"/>
</dbReference>
<evidence type="ECO:0008006" key="2">
    <source>
        <dbReference type="Google" id="ProtNLM"/>
    </source>
</evidence>
<dbReference type="InterPro" id="IPR044925">
    <property type="entry name" value="His-Me_finger_sf"/>
</dbReference>
<dbReference type="AlphaFoldDB" id="X1C9Q1"/>
<protein>
    <recommendedName>
        <fullName evidence="2">Recombination endonuclease VII</fullName>
    </recommendedName>
</protein>
<organism evidence="1">
    <name type="scientific">marine sediment metagenome</name>
    <dbReference type="NCBI Taxonomy" id="412755"/>
    <lineage>
        <taxon>unclassified sequences</taxon>
        <taxon>metagenomes</taxon>
        <taxon>ecological metagenomes</taxon>
    </lineage>
</organism>
<accession>X1C9Q1</accession>
<name>X1C9Q1_9ZZZZ</name>
<evidence type="ECO:0000313" key="1">
    <source>
        <dbReference type="EMBL" id="GAH04167.1"/>
    </source>
</evidence>
<dbReference type="Gene3D" id="3.40.1800.10">
    <property type="entry name" value="His-Me finger endonucleases"/>
    <property type="match status" value="1"/>
</dbReference>